<dbReference type="SUPFAM" id="SSF55961">
    <property type="entry name" value="Bet v1-like"/>
    <property type="match status" value="1"/>
</dbReference>
<protein>
    <submittedName>
        <fullName evidence="1">SRPBCC domain-containing protein</fullName>
    </submittedName>
</protein>
<dbReference type="CDD" id="cd07822">
    <property type="entry name" value="SRPBCC_4"/>
    <property type="match status" value="1"/>
</dbReference>
<evidence type="ECO:0000313" key="2">
    <source>
        <dbReference type="Proteomes" id="UP000798808"/>
    </source>
</evidence>
<comment type="caution">
    <text evidence="1">The sequence shown here is derived from an EMBL/GenBank/DDBJ whole genome shotgun (WGS) entry which is preliminary data.</text>
</comment>
<evidence type="ECO:0000313" key="1">
    <source>
        <dbReference type="EMBL" id="MTI24026.1"/>
    </source>
</evidence>
<accession>A0ABW9RK31</accession>
<dbReference type="InterPro" id="IPR019587">
    <property type="entry name" value="Polyketide_cyclase/dehydratase"/>
</dbReference>
<sequence length="143" mass="16785">MKQLKTSIEISAPPDKIWSILMDFDRYPEWNPFIISIIGKPKIRERLRVTLQPPDSKPMVFKPQVTLFKKEKQFGWLGSLFMRGIFDGHHIFEIEELTDNKCIFIQREDFSGLLVPLLWKSLDTKTRAGFMAMNNKIKDLAEK</sequence>
<organism evidence="1 2">
    <name type="scientific">Fulvivirga kasyanovii</name>
    <dbReference type="NCBI Taxonomy" id="396812"/>
    <lineage>
        <taxon>Bacteria</taxon>
        <taxon>Pseudomonadati</taxon>
        <taxon>Bacteroidota</taxon>
        <taxon>Cytophagia</taxon>
        <taxon>Cytophagales</taxon>
        <taxon>Fulvivirgaceae</taxon>
        <taxon>Fulvivirga</taxon>
    </lineage>
</organism>
<dbReference type="EMBL" id="SMLW01000351">
    <property type="protein sequence ID" value="MTI24026.1"/>
    <property type="molecule type" value="Genomic_DNA"/>
</dbReference>
<dbReference type="RefSeq" id="WP_155169556.1">
    <property type="nucleotide sequence ID" value="NZ_BAAAFL010000010.1"/>
</dbReference>
<keyword evidence="2" id="KW-1185">Reference proteome</keyword>
<dbReference type="PANTHER" id="PTHR36166">
    <property type="entry name" value="CHROMOSOME 9, WHOLE GENOME SHOTGUN SEQUENCE"/>
    <property type="match status" value="1"/>
</dbReference>
<dbReference type="Proteomes" id="UP000798808">
    <property type="component" value="Unassembled WGS sequence"/>
</dbReference>
<dbReference type="Gene3D" id="3.30.530.20">
    <property type="match status" value="1"/>
</dbReference>
<dbReference type="PANTHER" id="PTHR36166:SF1">
    <property type="entry name" value="SRPBCC DOMAIN-CONTAINING PROTEIN"/>
    <property type="match status" value="1"/>
</dbReference>
<dbReference type="Pfam" id="PF10604">
    <property type="entry name" value="Polyketide_cyc2"/>
    <property type="match status" value="1"/>
</dbReference>
<reference evidence="1 2" key="1">
    <citation type="submission" date="2019-02" db="EMBL/GenBank/DDBJ databases">
        <authorList>
            <person name="Goldberg S.R."/>
            <person name="Haltli B.A."/>
            <person name="Correa H."/>
            <person name="Russell K.G."/>
        </authorList>
    </citation>
    <scope>NUCLEOTIDE SEQUENCE [LARGE SCALE GENOMIC DNA]</scope>
    <source>
        <strain evidence="1 2">JCM 16186</strain>
    </source>
</reference>
<name>A0ABW9RK31_9BACT</name>
<dbReference type="InterPro" id="IPR023393">
    <property type="entry name" value="START-like_dom_sf"/>
</dbReference>
<proteinExistence type="predicted"/>
<gene>
    <name evidence="1" type="ORF">E1163_03615</name>
</gene>